<evidence type="ECO:0000256" key="10">
    <source>
        <dbReference type="ARBA" id="ARBA00068754"/>
    </source>
</evidence>
<evidence type="ECO:0000256" key="11">
    <source>
        <dbReference type="SAM" id="MobiDB-lite"/>
    </source>
</evidence>
<dbReference type="Gene3D" id="3.40.30.10">
    <property type="entry name" value="Glutaredoxin"/>
    <property type="match status" value="1"/>
</dbReference>
<dbReference type="AlphaFoldDB" id="A0A8C7GE62"/>
<feature type="compositionally biased region" description="Polar residues" evidence="11">
    <location>
        <begin position="245"/>
        <end position="257"/>
    </location>
</feature>
<evidence type="ECO:0000256" key="1">
    <source>
        <dbReference type="ARBA" id="ARBA00004611"/>
    </source>
</evidence>
<reference evidence="12" key="2">
    <citation type="submission" date="2025-09" db="UniProtKB">
        <authorList>
            <consortium name="Ensembl"/>
        </authorList>
    </citation>
    <scope>IDENTIFICATION</scope>
</reference>
<dbReference type="GO" id="GO:0032543">
    <property type="term" value="P:mitochondrial translation"/>
    <property type="evidence" value="ECO:0007669"/>
    <property type="project" value="InterPro"/>
</dbReference>
<dbReference type="CDD" id="cd22966">
    <property type="entry name" value="DD_DYDC-like"/>
    <property type="match status" value="1"/>
</dbReference>
<feature type="compositionally biased region" description="Basic and acidic residues" evidence="11">
    <location>
        <begin position="175"/>
        <end position="185"/>
    </location>
</feature>
<dbReference type="GO" id="GO:0005762">
    <property type="term" value="C:mitochondrial large ribosomal subunit"/>
    <property type="evidence" value="ECO:0007669"/>
    <property type="project" value="TreeGrafter"/>
</dbReference>
<evidence type="ECO:0000256" key="3">
    <source>
        <dbReference type="ARBA" id="ARBA00022490"/>
    </source>
</evidence>
<evidence type="ECO:0000256" key="8">
    <source>
        <dbReference type="ARBA" id="ARBA00058296"/>
    </source>
</evidence>
<gene>
    <name evidence="12" type="primary">mrpl43</name>
</gene>
<evidence type="ECO:0000313" key="12">
    <source>
        <dbReference type="Ensembl" id="ENSOKIP00005041131.1"/>
    </source>
</evidence>
<dbReference type="InterPro" id="IPR039927">
    <property type="entry name" value="Ribosomal_mL43"/>
</dbReference>
<feature type="compositionally biased region" description="Basic and acidic residues" evidence="11">
    <location>
        <begin position="219"/>
        <end position="242"/>
    </location>
</feature>
<keyword evidence="5" id="KW-0969">Cilium</keyword>
<sequence length="401" mass="44707">MDSEYLKRGMGKCLIEGLAEVAELRPMDPIEFLAQWIYKYKENMDNEERKKALQQQLEQEQQKAIDEAVHMRQMKEEEYKITGEVPEDPKETKEVEEIPATPPPAPVSERPKKLNPPTLAAVEEGDDGIFQEDPTRSGQSQTTGVISPGVMENEPLKSEVSTTSNSENEQVTEEVQDKDNTKQEVTDQPETSEPDECTQIEVESTSAPENDEGGQTEDPQDKHKPLHQDQNKVTDEPDKPETSEPADSTQVEPTSGPENDDVKPDETMSEEGQEHKDQEKETDNPVPSDTIDHTQEGAASESDDVRPDVTQSEEGAEMSQGALEHTTPDDQAKEKEEAITSKTSQQIAELITKLTNQSGLDIIRIRKPIHTDSPSIQGQWHPFTNRPLSIGPIGPQKQQAN</sequence>
<keyword evidence="4" id="KW-0282">Flagellum</keyword>
<dbReference type="Ensembl" id="ENSOKIT00005043386.1">
    <property type="protein sequence ID" value="ENSOKIP00005041131.1"/>
    <property type="gene ID" value="ENSOKIG00005017422.1"/>
</dbReference>
<feature type="region of interest" description="Disordered" evidence="11">
    <location>
        <begin position="372"/>
        <end position="401"/>
    </location>
</feature>
<proteinExistence type="inferred from homology"/>
<evidence type="ECO:0000256" key="2">
    <source>
        <dbReference type="ARBA" id="ARBA00010849"/>
    </source>
</evidence>
<accession>A0A8C7GE62</accession>
<dbReference type="Pfam" id="PF05186">
    <property type="entry name" value="Dpy-30"/>
    <property type="match status" value="1"/>
</dbReference>
<dbReference type="InterPro" id="IPR049630">
    <property type="entry name" value="DYDC-like_DD"/>
</dbReference>
<keyword evidence="3" id="KW-0963">Cytoplasm</keyword>
<dbReference type="FunFam" id="1.20.890.10:FF:000009">
    <property type="entry name" value="DPY30 domain-containing protein 1"/>
    <property type="match status" value="1"/>
</dbReference>
<evidence type="ECO:0000256" key="7">
    <source>
        <dbReference type="ARBA" id="ARBA00023273"/>
    </source>
</evidence>
<evidence type="ECO:0000256" key="9">
    <source>
        <dbReference type="ARBA" id="ARBA00062391"/>
    </source>
</evidence>
<feature type="region of interest" description="Disordered" evidence="11">
    <location>
        <begin position="78"/>
        <end position="344"/>
    </location>
</feature>
<organism evidence="12 13">
    <name type="scientific">Oncorhynchus kisutch</name>
    <name type="common">Coho salmon</name>
    <name type="synonym">Salmo kisutch</name>
    <dbReference type="NCBI Taxonomy" id="8019"/>
    <lineage>
        <taxon>Eukaryota</taxon>
        <taxon>Metazoa</taxon>
        <taxon>Chordata</taxon>
        <taxon>Craniata</taxon>
        <taxon>Vertebrata</taxon>
        <taxon>Euteleostomi</taxon>
        <taxon>Actinopterygii</taxon>
        <taxon>Neopterygii</taxon>
        <taxon>Teleostei</taxon>
        <taxon>Protacanthopterygii</taxon>
        <taxon>Salmoniformes</taxon>
        <taxon>Salmonidae</taxon>
        <taxon>Salmoninae</taxon>
        <taxon>Oncorhynchus</taxon>
    </lineage>
</organism>
<dbReference type="GO" id="GO:0003735">
    <property type="term" value="F:structural constituent of ribosome"/>
    <property type="evidence" value="ECO:0007669"/>
    <property type="project" value="InterPro"/>
</dbReference>
<name>A0A8C7GE62_ONCKI</name>
<dbReference type="Gene3D" id="1.20.890.10">
    <property type="entry name" value="cAMP-dependent protein kinase regulatory subunit, dimerization-anchoring domain"/>
    <property type="match status" value="1"/>
</dbReference>
<comment type="similarity">
    <text evidence="2">Belongs to the dpy-30 family.</text>
</comment>
<dbReference type="InterPro" id="IPR007858">
    <property type="entry name" value="Dpy-30_motif"/>
</dbReference>
<dbReference type="PANTHER" id="PTHR21396:SF2">
    <property type="entry name" value="LARGE RIBOSOMAL SUBUNIT PROTEIN ML43"/>
    <property type="match status" value="1"/>
</dbReference>
<reference evidence="12" key="1">
    <citation type="submission" date="2025-08" db="UniProtKB">
        <authorList>
            <consortium name="Ensembl"/>
        </authorList>
    </citation>
    <scope>IDENTIFICATION</scope>
</reference>
<evidence type="ECO:0000256" key="6">
    <source>
        <dbReference type="ARBA" id="ARBA00023212"/>
    </source>
</evidence>
<keyword evidence="6" id="KW-0206">Cytoskeleton</keyword>
<dbReference type="Proteomes" id="UP000694557">
    <property type="component" value="Unassembled WGS sequence"/>
</dbReference>
<comment type="subunit">
    <text evidence="9">Component of the axonemal radial spoke complex 1 (RS1), at least composed of spoke head proteins RSPH1, RSPH3, RSPH9 and the cilia-specific component RSPH4A or sperm-specific component RSPH6A, spoke stalk proteins RSPH14, DNAJB13, DYDC1, ROPN1L and NME5, and the anchor protein IQUB. Interacts with SH3GL3.</text>
</comment>
<feature type="compositionally biased region" description="Basic and acidic residues" evidence="11">
    <location>
        <begin position="78"/>
        <end position="96"/>
    </location>
</feature>
<feature type="compositionally biased region" description="Polar residues" evidence="11">
    <location>
        <begin position="136"/>
        <end position="145"/>
    </location>
</feature>
<feature type="compositionally biased region" description="Basic and acidic residues" evidence="11">
    <location>
        <begin position="260"/>
        <end position="283"/>
    </location>
</feature>
<keyword evidence="13" id="KW-1185">Reference proteome</keyword>
<evidence type="ECO:0000256" key="5">
    <source>
        <dbReference type="ARBA" id="ARBA00023069"/>
    </source>
</evidence>
<evidence type="ECO:0000256" key="4">
    <source>
        <dbReference type="ARBA" id="ARBA00022846"/>
    </source>
</evidence>
<feature type="compositionally biased region" description="Basic and acidic residues" evidence="11">
    <location>
        <begin position="326"/>
        <end position="339"/>
    </location>
</feature>
<dbReference type="PANTHER" id="PTHR21396">
    <property type="entry name" value="39S RIBOSOMAL PROTEIN L43"/>
    <property type="match status" value="1"/>
</dbReference>
<comment type="function">
    <text evidence="8">Functions as part of axonemal radial spoke complexes that play an important part in the motility of sperm and cilia. Plays a crucial role during acrosome biogenesis.</text>
</comment>
<feature type="compositionally biased region" description="Low complexity" evidence="11">
    <location>
        <begin position="158"/>
        <end position="169"/>
    </location>
</feature>
<comment type="subcellular location">
    <subcellularLocation>
        <location evidence="1">Cytoplasm</location>
        <location evidence="1">Cytoskeleton</location>
        <location evidence="1">Flagellum axoneme</location>
    </subcellularLocation>
</comment>
<dbReference type="GeneTree" id="ENSGT00940000167117"/>
<keyword evidence="7" id="KW-0966">Cell projection</keyword>
<evidence type="ECO:0000313" key="13">
    <source>
        <dbReference type="Proteomes" id="UP000694557"/>
    </source>
</evidence>
<protein>
    <recommendedName>
        <fullName evidence="10">DPY30 domain-containing protein 1</fullName>
    </recommendedName>
</protein>